<dbReference type="GO" id="GO:0004175">
    <property type="term" value="F:endopeptidase activity"/>
    <property type="evidence" value="ECO:0007669"/>
    <property type="project" value="UniProtKB-ARBA"/>
</dbReference>
<dbReference type="KEGG" id="taw:EI545_04695"/>
<dbReference type="GO" id="GO:0006508">
    <property type="term" value="P:proteolysis"/>
    <property type="evidence" value="ECO:0007669"/>
    <property type="project" value="UniProtKB-KW"/>
</dbReference>
<dbReference type="PANTHER" id="PTHR36435:SF1">
    <property type="entry name" value="CAAX AMINO TERMINAL PROTEASE FAMILY PROTEIN"/>
    <property type="match status" value="1"/>
</dbReference>
<sequence>MKAVLWDQHVKAATAGATLEMQMNKRLAIALGAFVVWIVITVFVGKLFTAGDVSLQEMISRGIGWTWFLAGAFILSVCLWQGWNDVGLDRGFGLRDGRLAWLPMVYILGALAFAVVLGLPPATILFFVLINCLFVGFSEELMLRGAVLQAFRHSVSIWPAVLLTSVVFGAMHSMNVFVTGDLKAALIQSTAAFLSGLMFIALRLRSGSLWLPIAVHALWDFATFTLSGATHNMSHGNLPSEAATVPDPSGLMQLIPVLLVLPNGIYGLWLMRNIGQTHVHPEA</sequence>
<evidence type="ECO:0000259" key="2">
    <source>
        <dbReference type="Pfam" id="PF02517"/>
    </source>
</evidence>
<feature type="transmembrane region" description="Helical" evidence="1">
    <location>
        <begin position="27"/>
        <end position="50"/>
    </location>
</feature>
<feature type="transmembrane region" description="Helical" evidence="1">
    <location>
        <begin position="250"/>
        <end position="271"/>
    </location>
</feature>
<dbReference type="GO" id="GO:0008237">
    <property type="term" value="F:metallopeptidase activity"/>
    <property type="evidence" value="ECO:0007669"/>
    <property type="project" value="UniProtKB-KW"/>
</dbReference>
<keyword evidence="3" id="KW-0378">Hydrolase</keyword>
<evidence type="ECO:0000313" key="4">
    <source>
        <dbReference type="Proteomes" id="UP000282002"/>
    </source>
</evidence>
<feature type="transmembrane region" description="Helical" evidence="1">
    <location>
        <begin position="209"/>
        <end position="230"/>
    </location>
</feature>
<keyword evidence="4" id="KW-1185">Reference proteome</keyword>
<feature type="transmembrane region" description="Helical" evidence="1">
    <location>
        <begin position="184"/>
        <end position="202"/>
    </location>
</feature>
<accession>A0A3S8U3R0</accession>
<feature type="transmembrane region" description="Helical" evidence="1">
    <location>
        <begin position="62"/>
        <end position="83"/>
    </location>
</feature>
<dbReference type="PANTHER" id="PTHR36435">
    <property type="entry name" value="SLR1288 PROTEIN"/>
    <property type="match status" value="1"/>
</dbReference>
<dbReference type="AlphaFoldDB" id="A0A3S8U3R0"/>
<evidence type="ECO:0000256" key="1">
    <source>
        <dbReference type="SAM" id="Phobius"/>
    </source>
</evidence>
<feature type="transmembrane region" description="Helical" evidence="1">
    <location>
        <begin position="157"/>
        <end position="178"/>
    </location>
</feature>
<dbReference type="EMBL" id="CP034328">
    <property type="protein sequence ID" value="AZL58198.1"/>
    <property type="molecule type" value="Genomic_DNA"/>
</dbReference>
<dbReference type="OrthoDB" id="193898at2"/>
<feature type="transmembrane region" description="Helical" evidence="1">
    <location>
        <begin position="103"/>
        <end position="136"/>
    </location>
</feature>
<keyword evidence="1" id="KW-0812">Transmembrane</keyword>
<dbReference type="GO" id="GO:0080120">
    <property type="term" value="P:CAAX-box protein maturation"/>
    <property type="evidence" value="ECO:0007669"/>
    <property type="project" value="UniProtKB-ARBA"/>
</dbReference>
<dbReference type="Proteomes" id="UP000282002">
    <property type="component" value="Chromosome"/>
</dbReference>
<gene>
    <name evidence="3" type="ORF">EI545_04695</name>
</gene>
<dbReference type="Pfam" id="PF02517">
    <property type="entry name" value="Rce1-like"/>
    <property type="match status" value="1"/>
</dbReference>
<keyword evidence="3" id="KW-0645">Protease</keyword>
<dbReference type="InterPro" id="IPR003675">
    <property type="entry name" value="Rce1/LyrA-like_dom"/>
</dbReference>
<keyword evidence="1" id="KW-0472">Membrane</keyword>
<dbReference type="InterPro" id="IPR052710">
    <property type="entry name" value="CAAX_protease"/>
</dbReference>
<keyword evidence="1" id="KW-1133">Transmembrane helix</keyword>
<feature type="domain" description="CAAX prenyl protease 2/Lysostaphin resistance protein A-like" evidence="2">
    <location>
        <begin position="123"/>
        <end position="221"/>
    </location>
</feature>
<proteinExistence type="predicted"/>
<organism evidence="3 4">
    <name type="scientific">Tabrizicola piscis</name>
    <dbReference type="NCBI Taxonomy" id="2494374"/>
    <lineage>
        <taxon>Bacteria</taxon>
        <taxon>Pseudomonadati</taxon>
        <taxon>Pseudomonadota</taxon>
        <taxon>Alphaproteobacteria</taxon>
        <taxon>Rhodobacterales</taxon>
        <taxon>Paracoccaceae</taxon>
        <taxon>Tabrizicola</taxon>
    </lineage>
</organism>
<reference evidence="3 4" key="1">
    <citation type="submission" date="2018-12" db="EMBL/GenBank/DDBJ databases">
        <title>Complete genome sequencing of Tabrizicola sp. K13M18.</title>
        <authorList>
            <person name="Bae J.-W."/>
        </authorList>
    </citation>
    <scope>NUCLEOTIDE SEQUENCE [LARGE SCALE GENOMIC DNA]</scope>
    <source>
        <strain evidence="3 4">K13M18</strain>
    </source>
</reference>
<name>A0A3S8U3R0_9RHOB</name>
<keyword evidence="3" id="KW-0482">Metalloprotease</keyword>
<evidence type="ECO:0000313" key="3">
    <source>
        <dbReference type="EMBL" id="AZL58198.1"/>
    </source>
</evidence>
<protein>
    <submittedName>
        <fullName evidence="3">CPBP family intramembrane metalloprotease</fullName>
    </submittedName>
</protein>